<protein>
    <submittedName>
        <fullName evidence="1">Uncharacterized protein</fullName>
    </submittedName>
</protein>
<name>A0ABC8RH20_9AQUA</name>
<proteinExistence type="predicted"/>
<dbReference type="AlphaFoldDB" id="A0ABC8RH20"/>
<dbReference type="EMBL" id="CAUOFW020001380">
    <property type="protein sequence ID" value="CAK9144256.1"/>
    <property type="molecule type" value="Genomic_DNA"/>
</dbReference>
<dbReference type="PANTHER" id="PTHR46250:SF15">
    <property type="entry name" value="OS01G0523800 PROTEIN"/>
    <property type="match status" value="1"/>
</dbReference>
<gene>
    <name evidence="1" type="ORF">ILEXP_LOCUS12003</name>
</gene>
<sequence>MPLYDDWVLIFGKDRATSEFAQGLEEMIEDNSAVGDVPGVANVEAHPIGRTDDVTHSQSVTQGREGVNVTPQTRKTKKKKSSDISDLMATSLSQICRVFGDYVVSSENQLASIAHRVGYEQDASTSKRAILAELSKIDGLTMAHRHEAAYKIASDNIKLTFSLACPWKSKHSG</sequence>
<evidence type="ECO:0000313" key="1">
    <source>
        <dbReference type="EMBL" id="CAK9144256.1"/>
    </source>
</evidence>
<comment type="caution">
    <text evidence="1">The sequence shown here is derived from an EMBL/GenBank/DDBJ whole genome shotgun (WGS) entry which is preliminary data.</text>
</comment>
<dbReference type="Proteomes" id="UP001642360">
    <property type="component" value="Unassembled WGS sequence"/>
</dbReference>
<accession>A0ABC8RH20</accession>
<dbReference type="PANTHER" id="PTHR46250">
    <property type="entry name" value="MYB/SANT-LIKE DNA-BINDING DOMAIN PROTEIN-RELATED"/>
    <property type="match status" value="1"/>
</dbReference>
<reference evidence="1 2" key="1">
    <citation type="submission" date="2024-02" db="EMBL/GenBank/DDBJ databases">
        <authorList>
            <person name="Vignale AGUSTIN F."/>
            <person name="Sosa J E."/>
            <person name="Modenutti C."/>
        </authorList>
    </citation>
    <scope>NUCLEOTIDE SEQUENCE [LARGE SCALE GENOMIC DNA]</scope>
</reference>
<keyword evidence="2" id="KW-1185">Reference proteome</keyword>
<organism evidence="1 2">
    <name type="scientific">Ilex paraguariensis</name>
    <name type="common">yerba mate</name>
    <dbReference type="NCBI Taxonomy" id="185542"/>
    <lineage>
        <taxon>Eukaryota</taxon>
        <taxon>Viridiplantae</taxon>
        <taxon>Streptophyta</taxon>
        <taxon>Embryophyta</taxon>
        <taxon>Tracheophyta</taxon>
        <taxon>Spermatophyta</taxon>
        <taxon>Magnoliopsida</taxon>
        <taxon>eudicotyledons</taxon>
        <taxon>Gunneridae</taxon>
        <taxon>Pentapetalae</taxon>
        <taxon>asterids</taxon>
        <taxon>campanulids</taxon>
        <taxon>Aquifoliales</taxon>
        <taxon>Aquifoliaceae</taxon>
        <taxon>Ilex</taxon>
    </lineage>
</organism>
<feature type="non-terminal residue" evidence="1">
    <location>
        <position position="173"/>
    </location>
</feature>
<evidence type="ECO:0000313" key="2">
    <source>
        <dbReference type="Proteomes" id="UP001642360"/>
    </source>
</evidence>